<feature type="domain" description="Aldehyde dehydrogenase" evidence="7">
    <location>
        <begin position="25"/>
        <end position="490"/>
    </location>
</feature>
<evidence type="ECO:0000256" key="2">
    <source>
        <dbReference type="ARBA" id="ARBA00023002"/>
    </source>
</evidence>
<evidence type="ECO:0000256" key="6">
    <source>
        <dbReference type="RuleBase" id="RU003345"/>
    </source>
</evidence>
<evidence type="ECO:0000256" key="3">
    <source>
        <dbReference type="ARBA" id="ARBA00023027"/>
    </source>
</evidence>
<dbReference type="InterPro" id="IPR015590">
    <property type="entry name" value="Aldehyde_DH_dom"/>
</dbReference>
<dbReference type="InterPro" id="IPR029510">
    <property type="entry name" value="Ald_DH_CS_GLU"/>
</dbReference>
<dbReference type="GO" id="GO:0004029">
    <property type="term" value="F:aldehyde dehydrogenase (NAD+) activity"/>
    <property type="evidence" value="ECO:0007669"/>
    <property type="project" value="UniProtKB-EC"/>
</dbReference>
<dbReference type="AlphaFoldDB" id="A0AAW5K6H3"/>
<feature type="active site" evidence="5">
    <location>
        <position position="265"/>
    </location>
</feature>
<dbReference type="InterPro" id="IPR016162">
    <property type="entry name" value="Ald_DH_N"/>
</dbReference>
<proteinExistence type="inferred from homology"/>
<gene>
    <name evidence="8" type="ORF">NE630_13760</name>
</gene>
<dbReference type="PROSITE" id="PS00687">
    <property type="entry name" value="ALDEHYDE_DEHYDR_GLU"/>
    <property type="match status" value="1"/>
</dbReference>
<protein>
    <recommendedName>
        <fullName evidence="4">aldehyde dehydrogenase (NAD(+))</fullName>
        <ecNumber evidence="4">1.2.1.3</ecNumber>
    </recommendedName>
</protein>
<dbReference type="Proteomes" id="UP001205919">
    <property type="component" value="Unassembled WGS sequence"/>
</dbReference>
<dbReference type="InterPro" id="IPR016163">
    <property type="entry name" value="Ald_DH_C"/>
</dbReference>
<dbReference type="InterPro" id="IPR016161">
    <property type="entry name" value="Ald_DH/histidinol_DH"/>
</dbReference>
<organism evidence="8 9">
    <name type="scientific">Cloacibacillus evryensis</name>
    <dbReference type="NCBI Taxonomy" id="508460"/>
    <lineage>
        <taxon>Bacteria</taxon>
        <taxon>Thermotogati</taxon>
        <taxon>Synergistota</taxon>
        <taxon>Synergistia</taxon>
        <taxon>Synergistales</taxon>
        <taxon>Synergistaceae</taxon>
        <taxon>Cloacibacillus</taxon>
    </lineage>
</organism>
<comment type="similarity">
    <text evidence="6">Belongs to the aldehyde dehydrogenase family.</text>
</comment>
<dbReference type="Pfam" id="PF00171">
    <property type="entry name" value="Aldedh"/>
    <property type="match status" value="1"/>
</dbReference>
<dbReference type="InterPro" id="IPR044638">
    <property type="entry name" value="ALDH7A1-like"/>
</dbReference>
<dbReference type="PANTHER" id="PTHR43521:SF1">
    <property type="entry name" value="ALPHA-AMINOADIPIC SEMIALDEHYDE DEHYDROGENASE"/>
    <property type="match status" value="1"/>
</dbReference>
<name>A0AAW5K6H3_9BACT</name>
<dbReference type="SUPFAM" id="SSF53720">
    <property type="entry name" value="ALDH-like"/>
    <property type="match status" value="1"/>
</dbReference>
<comment type="subunit">
    <text evidence="1">Homotetramer.</text>
</comment>
<accession>A0AAW5K6H3</accession>
<comment type="caution">
    <text evidence="8">The sequence shown here is derived from an EMBL/GenBank/DDBJ whole genome shotgun (WGS) entry which is preliminary data.</text>
</comment>
<reference evidence="8 9" key="1">
    <citation type="submission" date="2022-06" db="EMBL/GenBank/DDBJ databases">
        <title>Isolation of gut microbiota from human fecal samples.</title>
        <authorList>
            <person name="Pamer E.G."/>
            <person name="Barat B."/>
            <person name="Waligurski E."/>
            <person name="Medina S."/>
            <person name="Paddock L."/>
            <person name="Mostad J."/>
        </authorList>
    </citation>
    <scope>NUCLEOTIDE SEQUENCE [LARGE SCALE GENOMIC DNA]</scope>
    <source>
        <strain evidence="8 9">DFI.9.90</strain>
    </source>
</reference>
<evidence type="ECO:0000256" key="5">
    <source>
        <dbReference type="PROSITE-ProRule" id="PRU10007"/>
    </source>
</evidence>
<evidence type="ECO:0000313" key="9">
    <source>
        <dbReference type="Proteomes" id="UP001205919"/>
    </source>
</evidence>
<evidence type="ECO:0000256" key="1">
    <source>
        <dbReference type="ARBA" id="ARBA00011881"/>
    </source>
</evidence>
<evidence type="ECO:0000256" key="4">
    <source>
        <dbReference type="ARBA" id="ARBA00024226"/>
    </source>
</evidence>
<dbReference type="RefSeq" id="WP_008709553.1">
    <property type="nucleotide sequence ID" value="NZ_CABKQM010000003.1"/>
</dbReference>
<keyword evidence="2 6" id="KW-0560">Oxidoreductase</keyword>
<dbReference type="Gene3D" id="3.40.605.10">
    <property type="entry name" value="Aldehyde Dehydrogenase, Chain A, domain 1"/>
    <property type="match status" value="1"/>
</dbReference>
<dbReference type="EC" id="1.2.1.3" evidence="4"/>
<keyword evidence="3" id="KW-0520">NAD</keyword>
<dbReference type="EMBL" id="JANFYT010000039">
    <property type="protein sequence ID" value="MCQ4815499.1"/>
    <property type="molecule type" value="Genomic_DNA"/>
</dbReference>
<evidence type="ECO:0000313" key="8">
    <source>
        <dbReference type="EMBL" id="MCQ4815499.1"/>
    </source>
</evidence>
<evidence type="ECO:0000259" key="7">
    <source>
        <dbReference type="Pfam" id="PF00171"/>
    </source>
</evidence>
<sequence>MDKKTLTAKLGVDGLCKGASTGIKWFASEKTKKLVSYSPVDNQPLGSIQCADAGDYERVMTAAEEAFLKWRAVPAPVRGEIVRKIALRIRENKENLGSLVSMEMGKILQEGMGEVQEMIDICDFAVGLSRQLYGLTMPSERPEHRLMEQWHPLGPITVISAYNFPIAVWSWNAMIAAVCGDVVIWKPSSKTPLCAIAVQKIVAEVMEENGMPEGVFNLIIGSGRDVGEIMLEDSRARLVSFTGSTGIGRHVGETVAKHFGRAILELGGNNAAIVTEHADLSQAIPGIVFGAVGTTGQRCTSTRRVIVHESKYEETVRRLAAAYGKLTIGDPLKDGVHIGPLVDAGVAEDYVKACEEAAAQGGELLYGGGLLPDLGPCYARPAIFKMSADMPLVKEERFCPILYVITYGGPVENALDIHNSVIHGLSSSIFTTDFREAEKFLSYAGSDCGIANVNIGTNGAEIGGAFGGEKETGGGRESGSDAWKGYMRRQSNAVNYSSEMPLAQGIKFDF</sequence>
<dbReference type="PANTHER" id="PTHR43521">
    <property type="entry name" value="ALPHA-AMINOADIPIC SEMIALDEHYDE DEHYDROGENASE"/>
    <property type="match status" value="1"/>
</dbReference>
<keyword evidence="9" id="KW-1185">Reference proteome</keyword>
<dbReference type="Gene3D" id="3.40.309.10">
    <property type="entry name" value="Aldehyde Dehydrogenase, Chain A, domain 2"/>
    <property type="match status" value="1"/>
</dbReference>